<dbReference type="InterPro" id="IPR017642">
    <property type="entry name" value="DNA_S_mod_DndB"/>
</dbReference>
<organism evidence="2 3">
    <name type="scientific">Rhodococcus hoagii</name>
    <name type="common">Corynebacterium equii</name>
    <dbReference type="NCBI Taxonomy" id="43767"/>
    <lineage>
        <taxon>Bacteria</taxon>
        <taxon>Bacillati</taxon>
        <taxon>Actinomycetota</taxon>
        <taxon>Actinomycetes</taxon>
        <taxon>Mycobacteriales</taxon>
        <taxon>Nocardiaceae</taxon>
        <taxon>Prescottella</taxon>
    </lineage>
</organism>
<dbReference type="Proteomes" id="UP000605618">
    <property type="component" value="Unassembled WGS sequence"/>
</dbReference>
<dbReference type="InterPro" id="IPR017601">
    <property type="entry name" value="DGQHR-contain_dom"/>
</dbReference>
<comment type="caution">
    <text evidence="2">The sequence shown here is derived from an EMBL/GenBank/DDBJ whole genome shotgun (WGS) entry which is preliminary data.</text>
</comment>
<accession>A0AAE5CBJ0</accession>
<evidence type="ECO:0000256" key="1">
    <source>
        <dbReference type="SAM" id="MobiDB-lite"/>
    </source>
</evidence>
<dbReference type="Pfam" id="PF14072">
    <property type="entry name" value="DndB"/>
    <property type="match status" value="1"/>
</dbReference>
<dbReference type="EMBL" id="WUYZ01000001">
    <property type="protein sequence ID" value="NKS24594.1"/>
    <property type="molecule type" value="Genomic_DNA"/>
</dbReference>
<protein>
    <submittedName>
        <fullName evidence="2">DGQHR domain-containing protein</fullName>
    </submittedName>
</protein>
<dbReference type="NCBIfam" id="NF041060">
    <property type="entry name" value="DpdB"/>
    <property type="match status" value="1"/>
</dbReference>
<name>A0AAE5CBJ0_RHOHA</name>
<dbReference type="NCBIfam" id="TIGR03187">
    <property type="entry name" value="DGQHR"/>
    <property type="match status" value="1"/>
</dbReference>
<dbReference type="AlphaFoldDB" id="A0AAE5CBJ0"/>
<gene>
    <name evidence="2" type="ORF">GS505_01710</name>
</gene>
<evidence type="ECO:0000313" key="3">
    <source>
        <dbReference type="Proteomes" id="UP000605618"/>
    </source>
</evidence>
<reference evidence="2" key="1">
    <citation type="journal article" date="2020" name="Environ. Microbiol.">
        <title>The novel and transferable erm(51) gene confers Macrolides, Lincosamides, and Streptogramins B (MLSB) resistance to clonal Rhodococcus equi in the environment.</title>
        <authorList>
            <person name="Huber L."/>
            <person name="Giguere S."/>
            <person name="Slovis N.M."/>
            <person name="Alvarez-Narvaez S."/>
            <person name="Hart K.A."/>
            <person name="Greiter M."/>
            <person name="Morris E.R.A."/>
            <person name="Cohen N.D."/>
        </authorList>
    </citation>
    <scope>NUCLEOTIDE SEQUENCE</scope>
    <source>
        <strain evidence="2">Lh_141_1</strain>
    </source>
</reference>
<sequence>MRAEAFRSVVQDGSWRCGVTQGEAKIERRALRIQQNPEMPVYLFALAAEEIDAVADVARISRDEAGKLIGYQRPERKSHVKQILDYLNSGEVLFPNGLILALPETVRFRASRGPATSDGLSTSGTLEIPLPTDPDAPRPAWIVDGQQRSLALSRTKNRRIPVPIAGFVAPTLSMQREQFLRINTVSPLPANLVTELLPEVVAAPSPRLSARRLPSALVDMLNQDPDSPFCGLVKRASSDAEERRRAVVTDTSLVESIKESLESPSGVLFPYRNMATGTTDTEGIRRLLLIYWAAVREVFPDAWGKPPAKSRLMGGVGIRAMSRLMDRVMVHLDLTSKSIDAEVRRELERVAPLCRWTDGNWNELGLPWDELQNTPRHISALSNYLARKYVEARAGKK</sequence>
<evidence type="ECO:0000313" key="2">
    <source>
        <dbReference type="EMBL" id="NKS24594.1"/>
    </source>
</evidence>
<feature type="region of interest" description="Disordered" evidence="1">
    <location>
        <begin position="112"/>
        <end position="131"/>
    </location>
</feature>
<proteinExistence type="predicted"/>
<dbReference type="CDD" id="cd16413">
    <property type="entry name" value="DGQHR_domain"/>
    <property type="match status" value="1"/>
</dbReference>